<comment type="caution">
    <text evidence="2">The sequence shown here is derived from an EMBL/GenBank/DDBJ whole genome shotgun (WGS) entry which is preliminary data.</text>
</comment>
<accession>A0A1R2BMN5</accession>
<protein>
    <submittedName>
        <fullName evidence="2">Uncharacterized protein</fullName>
    </submittedName>
</protein>
<gene>
    <name evidence="2" type="ORF">SteCoe_22193</name>
</gene>
<sequence length="165" mass="18368">MLKYFFIASIIILSHGIPVQDSSEYEEFMNGFMTGISNNNGSPICQIDFSKQNPQTLINQLDTILDDLDKLMQGQITAIFALKKDINIMVKLLMPTSTNCDFPEFLDKVEHDFTISGSIDVMENIQTNLPTILADIKQTSDCPTSYFNCGKSMGEVIRLVVGTGL</sequence>
<dbReference type="EMBL" id="MPUH01000540">
    <property type="protein sequence ID" value="OMJ78083.1"/>
    <property type="molecule type" value="Genomic_DNA"/>
</dbReference>
<evidence type="ECO:0000313" key="3">
    <source>
        <dbReference type="Proteomes" id="UP000187209"/>
    </source>
</evidence>
<keyword evidence="1" id="KW-0732">Signal</keyword>
<reference evidence="2 3" key="1">
    <citation type="submission" date="2016-11" db="EMBL/GenBank/DDBJ databases">
        <title>The macronuclear genome of Stentor coeruleus: a giant cell with tiny introns.</title>
        <authorList>
            <person name="Slabodnick M."/>
            <person name="Ruby J.G."/>
            <person name="Reiff S.B."/>
            <person name="Swart E.C."/>
            <person name="Gosai S."/>
            <person name="Prabakaran S."/>
            <person name="Witkowska E."/>
            <person name="Larue G.E."/>
            <person name="Fisher S."/>
            <person name="Freeman R.M."/>
            <person name="Gunawardena J."/>
            <person name="Chu W."/>
            <person name="Stover N.A."/>
            <person name="Gregory B.D."/>
            <person name="Nowacki M."/>
            <person name="Derisi J."/>
            <person name="Roy S.W."/>
            <person name="Marshall W.F."/>
            <person name="Sood P."/>
        </authorList>
    </citation>
    <scope>NUCLEOTIDE SEQUENCE [LARGE SCALE GENOMIC DNA]</scope>
    <source>
        <strain evidence="2">WM001</strain>
    </source>
</reference>
<dbReference type="AlphaFoldDB" id="A0A1R2BMN5"/>
<proteinExistence type="predicted"/>
<keyword evidence="3" id="KW-1185">Reference proteome</keyword>
<feature type="signal peptide" evidence="1">
    <location>
        <begin position="1"/>
        <end position="16"/>
    </location>
</feature>
<organism evidence="2 3">
    <name type="scientific">Stentor coeruleus</name>
    <dbReference type="NCBI Taxonomy" id="5963"/>
    <lineage>
        <taxon>Eukaryota</taxon>
        <taxon>Sar</taxon>
        <taxon>Alveolata</taxon>
        <taxon>Ciliophora</taxon>
        <taxon>Postciliodesmatophora</taxon>
        <taxon>Heterotrichea</taxon>
        <taxon>Heterotrichida</taxon>
        <taxon>Stentoridae</taxon>
        <taxon>Stentor</taxon>
    </lineage>
</organism>
<feature type="chain" id="PRO_5012390369" evidence="1">
    <location>
        <begin position="17"/>
        <end position="165"/>
    </location>
</feature>
<evidence type="ECO:0000313" key="2">
    <source>
        <dbReference type="EMBL" id="OMJ78083.1"/>
    </source>
</evidence>
<dbReference type="Proteomes" id="UP000187209">
    <property type="component" value="Unassembled WGS sequence"/>
</dbReference>
<name>A0A1R2BMN5_9CILI</name>
<evidence type="ECO:0000256" key="1">
    <source>
        <dbReference type="SAM" id="SignalP"/>
    </source>
</evidence>